<dbReference type="Proteomes" id="UP000182544">
    <property type="component" value="Unassembled WGS sequence"/>
</dbReference>
<dbReference type="Pfam" id="PF06202">
    <property type="entry name" value="GDE_C"/>
    <property type="match status" value="1"/>
</dbReference>
<dbReference type="PANTHER" id="PTHR10569">
    <property type="entry name" value="GLYCOGEN DEBRANCHING ENZYME"/>
    <property type="match status" value="1"/>
</dbReference>
<evidence type="ECO:0000313" key="3">
    <source>
        <dbReference type="EMBL" id="SFZ95013.1"/>
    </source>
</evidence>
<evidence type="ECO:0000259" key="1">
    <source>
        <dbReference type="Pfam" id="PF06202"/>
    </source>
</evidence>
<dbReference type="GO" id="GO:0004134">
    <property type="term" value="F:4-alpha-glucanotransferase activity"/>
    <property type="evidence" value="ECO:0007669"/>
    <property type="project" value="InterPro"/>
</dbReference>
<dbReference type="InterPro" id="IPR024742">
    <property type="entry name" value="Glycogen_debranch_N"/>
</dbReference>
<dbReference type="InterPro" id="IPR006451">
    <property type="entry name" value="Glycogen_debranch_arc"/>
</dbReference>
<dbReference type="InterPro" id="IPR032790">
    <property type="entry name" value="GDE_C"/>
</dbReference>
<reference evidence="3 4" key="1">
    <citation type="submission" date="2016-10" db="EMBL/GenBank/DDBJ databases">
        <authorList>
            <person name="de Groot N.N."/>
        </authorList>
    </citation>
    <scope>NUCLEOTIDE SEQUENCE [LARGE SCALE GENOMIC DNA]</scope>
    <source>
        <strain evidence="3 4">DSM 18180</strain>
    </source>
</reference>
<dbReference type="InterPro" id="IPR008928">
    <property type="entry name" value="6-hairpin_glycosidase_sf"/>
</dbReference>
<dbReference type="RefSeq" id="WP_072403674.1">
    <property type="nucleotide sequence ID" value="NZ_FPKV01000006.1"/>
</dbReference>
<dbReference type="GO" id="GO:0005980">
    <property type="term" value="P:glycogen catabolic process"/>
    <property type="evidence" value="ECO:0007669"/>
    <property type="project" value="InterPro"/>
</dbReference>
<feature type="domain" description="Glycogen debranching enzyme bacterial and archaeal type N-terminal" evidence="2">
    <location>
        <begin position="7"/>
        <end position="223"/>
    </location>
</feature>
<sequence length="645" mass="75313">MDNQFTKEWIQTNGLGGYASSTIEGANTRRYHGLLVAALSPPTDRKVILTKVEERLVINGNYKDLSTNNYKDVVYPKGYKFLKSFNPTPIPTWIFQDDDFNLEKQVLMVQNENATLVNYVNRGDKPIILEIDPLYVSTDYHTLFHENNNTNFYSEIHENYLKTFPYYQSIPVFTKWNKGHFTEARNWYKNIYLPIETKRGLDDTCDSYRIGYISCELKPQEALTLLVSLNETLLENDINKLFIYEKQKLLKVGPQTKSTFYNDLLRSGNQFLVKRYSTDGQSIIAGYHWFSDWGRDTMISMRGLTITTGNKAASQSILSTFFKRVNQGMIPNRFPDHSNDRVEYNAMDATLWLFITLYEYYLEFNDEAFVKKQMPILKDILEWYIKGTHYSIKATPEGFIYGGEAGVQITWMDAMVYGEVITPRIGCPIEINALWYNALKVYEHFCEEFKIKNETQFDTIKNNFELNFSNFFINEEGTLYDVIVPNISSDSSFRPNQLYCLSLPFTILNKEQQKTVFDAVQKKLYTPFGLRTLDSENPNFQGIYSGNQWHRDHEYHQGTVWPFLLSEYYIAFFKIYGNNKTNRKKVVEELTSLKNHFYNEEGLHCISEVFDGKEPKQGKGTIQQAWSVAALIKLYSDYKLYEIDD</sequence>
<gene>
    <name evidence="3" type="ORF">SAMN05428642_10633</name>
</gene>
<proteinExistence type="predicted"/>
<dbReference type="STRING" id="369401.SAMN05428642_10633"/>
<dbReference type="InterPro" id="IPR010401">
    <property type="entry name" value="AGL/Gdb1"/>
</dbReference>
<evidence type="ECO:0000259" key="2">
    <source>
        <dbReference type="Pfam" id="PF12439"/>
    </source>
</evidence>
<dbReference type="GO" id="GO:0004135">
    <property type="term" value="F:amylo-alpha-1,6-glucosidase activity"/>
    <property type="evidence" value="ECO:0007669"/>
    <property type="project" value="InterPro"/>
</dbReference>
<dbReference type="EMBL" id="FPKV01000006">
    <property type="protein sequence ID" value="SFZ95013.1"/>
    <property type="molecule type" value="Genomic_DNA"/>
</dbReference>
<organism evidence="3 4">
    <name type="scientific">Flaviramulus basaltis</name>
    <dbReference type="NCBI Taxonomy" id="369401"/>
    <lineage>
        <taxon>Bacteria</taxon>
        <taxon>Pseudomonadati</taxon>
        <taxon>Bacteroidota</taxon>
        <taxon>Flavobacteriia</taxon>
        <taxon>Flavobacteriales</taxon>
        <taxon>Flavobacteriaceae</taxon>
        <taxon>Flaviramulus</taxon>
    </lineage>
</organism>
<feature type="domain" description="Glycogen debranching enzyme C-terminal" evidence="1">
    <location>
        <begin position="267"/>
        <end position="632"/>
    </location>
</feature>
<dbReference type="Pfam" id="PF12439">
    <property type="entry name" value="GDE_N"/>
    <property type="match status" value="1"/>
</dbReference>
<name>A0A1K2IRE8_9FLAO</name>
<dbReference type="OrthoDB" id="9761875at2"/>
<dbReference type="PANTHER" id="PTHR10569:SF2">
    <property type="entry name" value="GLYCOGEN DEBRANCHING ENZYME"/>
    <property type="match status" value="1"/>
</dbReference>
<keyword evidence="4" id="KW-1185">Reference proteome</keyword>
<protein>
    <submittedName>
        <fullName evidence="3">Glycogen debranching enzyme, putative</fullName>
    </submittedName>
</protein>
<dbReference type="SUPFAM" id="SSF48208">
    <property type="entry name" value="Six-hairpin glycosidases"/>
    <property type="match status" value="1"/>
</dbReference>
<dbReference type="Gene3D" id="1.50.10.10">
    <property type="match status" value="1"/>
</dbReference>
<dbReference type="NCBIfam" id="TIGR01561">
    <property type="entry name" value="gde_arch"/>
    <property type="match status" value="1"/>
</dbReference>
<accession>A0A1K2IRE8</accession>
<evidence type="ECO:0000313" key="4">
    <source>
        <dbReference type="Proteomes" id="UP000182544"/>
    </source>
</evidence>
<dbReference type="InterPro" id="IPR012341">
    <property type="entry name" value="6hp_glycosidase-like_sf"/>
</dbReference>
<dbReference type="AlphaFoldDB" id="A0A1K2IRE8"/>